<proteinExistence type="predicted"/>
<gene>
    <name evidence="1" type="ORF">VitviT2T_027110</name>
</gene>
<accession>A0ABY9DS60</accession>
<protein>
    <recommendedName>
        <fullName evidence="3">CST complex subunit CTC1</fullName>
    </recommendedName>
</protein>
<dbReference type="PANTHER" id="PTHR38542">
    <property type="entry name" value="OS04G0450500 PROTEIN"/>
    <property type="match status" value="1"/>
</dbReference>
<name>A0ABY9DS60_VITVI</name>
<keyword evidence="2" id="KW-1185">Reference proteome</keyword>
<organism evidence="1 2">
    <name type="scientific">Vitis vinifera</name>
    <name type="common">Grape</name>
    <dbReference type="NCBI Taxonomy" id="29760"/>
    <lineage>
        <taxon>Eukaryota</taxon>
        <taxon>Viridiplantae</taxon>
        <taxon>Streptophyta</taxon>
        <taxon>Embryophyta</taxon>
        <taxon>Tracheophyta</taxon>
        <taxon>Spermatophyta</taxon>
        <taxon>Magnoliopsida</taxon>
        <taxon>eudicotyledons</taxon>
        <taxon>Gunneridae</taxon>
        <taxon>Pentapetalae</taxon>
        <taxon>rosids</taxon>
        <taxon>Vitales</taxon>
        <taxon>Vitaceae</taxon>
        <taxon>Viteae</taxon>
        <taxon>Vitis</taxon>
    </lineage>
</organism>
<evidence type="ECO:0008006" key="3">
    <source>
        <dbReference type="Google" id="ProtNLM"/>
    </source>
</evidence>
<dbReference type="PANTHER" id="PTHR38542:SF2">
    <property type="entry name" value="REPLICATION FACTOR A C-TERMINAL DOMAIN-CONTAINING PROTEIN"/>
    <property type="match status" value="1"/>
</dbReference>
<reference evidence="1 2" key="1">
    <citation type="journal article" date="2023" name="Hortic Res">
        <title>The complete reference genome for grapevine (Vitis vinifera L.) genetics and breeding.</title>
        <authorList>
            <person name="Shi X."/>
            <person name="Cao S."/>
            <person name="Wang X."/>
            <person name="Huang S."/>
            <person name="Wang Y."/>
            <person name="Liu Z."/>
            <person name="Liu W."/>
            <person name="Leng X."/>
            <person name="Peng Y."/>
            <person name="Wang N."/>
            <person name="Wang Y."/>
            <person name="Ma Z."/>
            <person name="Xu X."/>
            <person name="Zhang F."/>
            <person name="Xue H."/>
            <person name="Zhong H."/>
            <person name="Wang Y."/>
            <person name="Zhang K."/>
            <person name="Velt A."/>
            <person name="Avia K."/>
            <person name="Holtgrawe D."/>
            <person name="Grimplet J."/>
            <person name="Matus J.T."/>
            <person name="Ware D."/>
            <person name="Wu X."/>
            <person name="Wang H."/>
            <person name="Liu C."/>
            <person name="Fang Y."/>
            <person name="Rustenholz C."/>
            <person name="Cheng Z."/>
            <person name="Xiao H."/>
            <person name="Zhou Y."/>
        </authorList>
    </citation>
    <scope>NUCLEOTIDE SEQUENCE [LARGE SCALE GENOMIC DNA]</scope>
    <source>
        <strain evidence="2">cv. Pinot noir / PN40024</strain>
        <tissue evidence="1">Leaf</tissue>
    </source>
</reference>
<sequence>MAGMGWYGPLIDLSRASSHVGDYVQLLVFVHKSTPIQYKLPKGGAVIRTDIQVGDDTRPFFSVSLWQKQMGLMVISGNVILLQNVRITRFGDFVEARTIQCSSLLCLIHPYESIISKGVDDLIRDFQFGISMKEKLRRVIEWVQQAGSSLHDMHLHGYQKRPLLKNWKSHEERISRDCFSLSEVSHLTSSCKVTFYASVGEIFLPFTWRTLDESEKERMFISQRLSKARDNNLVADLICNGCQLCGSPLDMESGSTFEQTTIPLYCKRSSNHLHVVSLIYRPFMLYVWDETGCILLLVKNKTAEVLFGNITAEKVYLCYMQKHGGNPAPKNVQKYNHSDAGAATHLKASGKRVADSPYADKSMEPKKRQQCEQNPDFYLIWLILLKMLLQRGKNSPLKFEATVDVELDRENGRFEMESVSIPCFRAEVSSVL</sequence>
<dbReference type="EMBL" id="CP126665">
    <property type="protein sequence ID" value="WKA09465.1"/>
    <property type="molecule type" value="Genomic_DNA"/>
</dbReference>
<evidence type="ECO:0000313" key="2">
    <source>
        <dbReference type="Proteomes" id="UP001227230"/>
    </source>
</evidence>
<evidence type="ECO:0000313" key="1">
    <source>
        <dbReference type="EMBL" id="WKA09465.1"/>
    </source>
</evidence>
<dbReference type="Proteomes" id="UP001227230">
    <property type="component" value="Chromosome 18"/>
</dbReference>